<sequence>MSDNPEMNYIVRDMQRRMANMIKRGRVHSVDFKQKPPRVRVEYAKGAVTGWLPWVSGRASSKHRVDWEPLAVGEQVIILSESGELSAGVVIPALSDAKSPVPSTSTDEHVSRYEDGTEISYNRASHKLTITIGSGGDAELTCKTFHINADIEHSGNQNTSGDMTVKKSVTVTENVSAGMAVSGKSVADSVRTMSADREIFNGHDHQHGDPKTSQPNQQQ</sequence>
<evidence type="ECO:0000313" key="3">
    <source>
        <dbReference type="EMBL" id="NBI54650.1"/>
    </source>
</evidence>
<keyword evidence="4" id="KW-1185">Reference proteome</keyword>
<name>A0ABW9YLQ7_9GAMM</name>
<accession>A0ABW9YLQ7</accession>
<evidence type="ECO:0000256" key="1">
    <source>
        <dbReference type="SAM" id="MobiDB-lite"/>
    </source>
</evidence>
<dbReference type="Pfam" id="PF04717">
    <property type="entry name" value="Phage_base_V"/>
    <property type="match status" value="1"/>
</dbReference>
<dbReference type="Gene3D" id="6.20.150.10">
    <property type="match status" value="1"/>
</dbReference>
<dbReference type="InterPro" id="IPR037026">
    <property type="entry name" value="Vgr_OB-fold_dom_sf"/>
</dbReference>
<dbReference type="EMBL" id="RSEJ01000022">
    <property type="protein sequence ID" value="NBI54650.1"/>
    <property type="molecule type" value="Genomic_DNA"/>
</dbReference>
<dbReference type="RefSeq" id="WP_160654888.1">
    <property type="nucleotide sequence ID" value="NZ_RSEJ01000022.1"/>
</dbReference>
<feature type="domain" description="Gp5/Type VI secretion system Vgr protein OB-fold" evidence="2">
    <location>
        <begin position="24"/>
        <end position="94"/>
    </location>
</feature>
<protein>
    <submittedName>
        <fullName evidence="3">Phage baseplate assembly protein V</fullName>
    </submittedName>
</protein>
<organism evidence="3 4">
    <name type="scientific">Photobacterium alginatilyticum</name>
    <dbReference type="NCBI Taxonomy" id="1775171"/>
    <lineage>
        <taxon>Bacteria</taxon>
        <taxon>Pseudomonadati</taxon>
        <taxon>Pseudomonadota</taxon>
        <taxon>Gammaproteobacteria</taxon>
        <taxon>Vibrionales</taxon>
        <taxon>Vibrionaceae</taxon>
        <taxon>Photobacterium</taxon>
    </lineage>
</organism>
<reference evidence="3 4" key="1">
    <citation type="journal article" date="2017" name="Int. J. Syst. Evol. Microbiol.">
        <title>Photobacterium alginatilyticum sp. nov., a marine bacterium isolated from bottom seawater.</title>
        <authorList>
            <person name="Wang X."/>
            <person name="Wang Y."/>
            <person name="Yang X."/>
            <person name="Sun H."/>
            <person name="Li B."/>
            <person name="Zhang X.H."/>
        </authorList>
    </citation>
    <scope>NUCLEOTIDE SEQUENCE [LARGE SCALE GENOMIC DNA]</scope>
    <source>
        <strain evidence="3 4">P03D4</strain>
    </source>
</reference>
<gene>
    <name evidence="3" type="ORF">EIZ48_19230</name>
</gene>
<evidence type="ECO:0000259" key="2">
    <source>
        <dbReference type="Pfam" id="PF04717"/>
    </source>
</evidence>
<feature type="region of interest" description="Disordered" evidence="1">
    <location>
        <begin position="200"/>
        <end position="219"/>
    </location>
</feature>
<dbReference type="Proteomes" id="UP000738517">
    <property type="component" value="Unassembled WGS sequence"/>
</dbReference>
<dbReference type="Gene3D" id="2.40.50.230">
    <property type="entry name" value="Gp5 N-terminal domain"/>
    <property type="match status" value="1"/>
</dbReference>
<dbReference type="InterPro" id="IPR006531">
    <property type="entry name" value="Gp5/Vgr_OB"/>
</dbReference>
<feature type="compositionally biased region" description="Basic and acidic residues" evidence="1">
    <location>
        <begin position="200"/>
        <end position="210"/>
    </location>
</feature>
<dbReference type="InterPro" id="IPR013046">
    <property type="entry name" value="GpV/Gp45"/>
</dbReference>
<proteinExistence type="predicted"/>
<dbReference type="NCBIfam" id="TIGR01644">
    <property type="entry name" value="phage_P2_V"/>
    <property type="match status" value="1"/>
</dbReference>
<evidence type="ECO:0000313" key="4">
    <source>
        <dbReference type="Proteomes" id="UP000738517"/>
    </source>
</evidence>
<comment type="caution">
    <text evidence="3">The sequence shown here is derived from an EMBL/GenBank/DDBJ whole genome shotgun (WGS) entry which is preliminary data.</text>
</comment>